<sequence>MDKAKRKILKSPSVKRRSRVTPVNQRVTLERVLGLTTQSNAALACDPNTGTFAYPAGCVVVLFHPRRNKQSHIFNFSKKTLTSLAFSGDGKHLVTGESGHQPAVRVWDVEEKTQVAEFHGHKFGIRCVKFSPNLKYIVSIGTQHDMMVNVWNWKTGSKVASNKVSSKVNSVTFSEDGSFFITVGNRHVKFWYLDSSKSKINETVPLNGRNGILGDQKNNYFSDVAVGKGLMSKSVYCITQSGLLCEFNEKRLLDKWVELRTNVANCISTGEYYIFVGCANGVVRVFDAATLHFVCTLPRPHTLGVDVASATNPRQMPPQRENAKYPDVVAVVFDDKQKNVTCIYNDHSLYVWDVHDMRKVGKVSSFLFHSSCVYGLEIYPSVPSGTSPALPPGSFITCSSDDTIRIWNLDPHMQETNTYKKNIYCHELMKVIYIDPTLTYLCDKDYNPSGGVDKTDTNYDDKNGVRTIRASPDGQHLASGDRQGNIRVHDLHFMDEVRVIEAHDSEVLCIEYSYIESGPKLLATASRDRLIHVFDVEQDYGLLQTLDDHSSSITAVKFTNTDNKIKMLSCGADKSLLFRNAQIPECQFVLHQHLVGKNSLYDMDVDPSHKFAVTACQDRNLRIYNIKTAKHKKNYKASLTDDGVLIRVQLDPSGSYAVTSCTDKNLCFLDFYTGELLATIYGHSEVATAVKFMNDFKRLITVSGDGCIFVWRLPVEMTKQIQSRLKELDKLPLGVSLNSVSSKREDILSPSLGEDHIDAQTMDIDEGQFITPQKVLNKLKEDSPDFNTSPSLEFRTSVSQLPTWARARQDTGSQDNSIETTSTTQQSKDTSSQQARGRWAQRVENLGIVIKSHDGKTIEVDPSSDRPRFTYEADELSKQLADIRRETMVLDHPEVIPKNIPVIFDDETNDDDDDDDFFPTFHKKEKTNRDSNVWEDLYNLDNDELEQPSDAEIIYYPTSEGSDTLASYRVFAAKDDGDTRLRSRLSKHSFTSLDRSQDADSESTDPISLDDAEEDEDSGHSAGPTTPMEDPKTPNRERFLKDAFENLSFTPQLSIEKFECGLDNLEKEISQDPLASSRMINSRLSISARFLSRSQQDRNRNVAVQRQDNWFDSVQRNKDEMARKLDEAKQRLQAMGWKSASPEEEHNINYEPGPPVLDPTLTPSKMSSALADDFENQKTPTNFQLEQTYSLNRLKEENDRPSSDDGMDDGLNTPTTVSKTARPRSLSLGRDESNQKETKPNKERSKQHSRISTSTATRTTPSNMPKKVDNNANKMSLTNNRTKQRQSKPSTNLSKSKSTSMQSLSISKELSTIKGKTVKEVPIKGKDWAEPKLSSYSSEPDLLLSDEENFEKYDYNIGPPRSGLNSDMSKSVPDFSAEYKLARKGPHLSLVSDSNRNSTGNTNTQKARQGTTGRSSLSSTFKTGTEEQKSTPPSTATRKSTGSTCLKKEDSRKEEESHKKDKELMPPPSIVGAPRGKQDKFTKKTVQTKRKPSELTLDQAKNILLGKSGILNGDSSTGDKEKHKRELPSLSSSNNVSKSSNASSDKIHSIENDSLSDPKFLSVASEIESTAAELRLISALNVNPDDLPERDIPTASQVPPLNKSPLVSSSAQSIGKNYLSKDVVIVDLNSQKHSKEIRSLDSSFSSQDEELSSSPSVKERIAQLNRSTDQHCSSSPLRERNRDTSPLPVKYTTASPRITSSCSMTISTSSGAASHISNHTATTTMTSVTGATVFSSATIPHVLSHGKIQDFRGHSAFHAFQHSSEGDQSSLQSASVGAVMENSKSSTAKVTEAGSGVVNSMPGNMHSVPGPSMIISSSDTELPPKHLSPGSSHSPRSTTDTGVGSDTDTELNNSVSQTSFRQLKIQSIRNDGHLPSDSLILCEAAIEDMMRVVRNATELYHKISSHQDMKSLEASKRMKDAFQDTQNTLACLTQSRQSAPDISKNVISTRDLPHKGSIDLPPETVTVLEKFMEPVLYNLTDTLTRTISDKLTDISDSMNGKLSVMSDLLKRRIDNLP</sequence>
<dbReference type="GO" id="GO:0043124">
    <property type="term" value="P:negative regulation of canonical NF-kappaB signal transduction"/>
    <property type="evidence" value="ECO:0007669"/>
    <property type="project" value="TreeGrafter"/>
</dbReference>
<feature type="compositionally biased region" description="Polar residues" evidence="4">
    <location>
        <begin position="1430"/>
        <end position="1444"/>
    </location>
</feature>
<comment type="caution">
    <text evidence="7">The sequence shown here is derived from an EMBL/GenBank/DDBJ whole genome shotgun (WGS) entry which is preliminary data.</text>
</comment>
<dbReference type="InterPro" id="IPR056161">
    <property type="entry name" value="WD40_MABP1-WDR62_1st"/>
</dbReference>
<feature type="region of interest" description="Disordered" evidence="4">
    <location>
        <begin position="1636"/>
        <end position="1694"/>
    </location>
</feature>
<feature type="compositionally biased region" description="Low complexity" evidence="4">
    <location>
        <begin position="1250"/>
        <end position="1262"/>
    </location>
</feature>
<proteinExistence type="predicted"/>
<dbReference type="Gene3D" id="2.130.10.10">
    <property type="entry name" value="YVTN repeat-like/Quinoprotein amine dehydrogenase"/>
    <property type="match status" value="3"/>
</dbReference>
<dbReference type="InterPro" id="IPR036322">
    <property type="entry name" value="WD40_repeat_dom_sf"/>
</dbReference>
<keyword evidence="8" id="KW-1185">Reference proteome</keyword>
<evidence type="ECO:0000259" key="5">
    <source>
        <dbReference type="Pfam" id="PF24780"/>
    </source>
</evidence>
<feature type="compositionally biased region" description="Low complexity" evidence="4">
    <location>
        <begin position="1640"/>
        <end position="1656"/>
    </location>
</feature>
<feature type="compositionally biased region" description="Polar residues" evidence="4">
    <location>
        <begin position="1664"/>
        <end position="1676"/>
    </location>
</feature>
<gene>
    <name evidence="7" type="ORF">CHS0354_020413</name>
</gene>
<feature type="compositionally biased region" description="Basic and acidic residues" evidence="4">
    <location>
        <begin position="1193"/>
        <end position="1203"/>
    </location>
</feature>
<feature type="compositionally biased region" description="Basic and acidic residues" evidence="4">
    <location>
        <begin position="1229"/>
        <end position="1246"/>
    </location>
</feature>
<dbReference type="PANTHER" id="PTHR44813">
    <property type="entry name" value="MITOGEN-ACTIVATED PROTEIN KINASE-BINDING PROTEIN 1"/>
    <property type="match status" value="1"/>
</dbReference>
<evidence type="ECO:0008006" key="9">
    <source>
        <dbReference type="Google" id="ProtNLM"/>
    </source>
</evidence>
<dbReference type="PROSITE" id="PS50294">
    <property type="entry name" value="WD_REPEATS_REGION"/>
    <property type="match status" value="1"/>
</dbReference>
<feature type="region of interest" description="Disordered" evidence="4">
    <location>
        <begin position="1583"/>
        <end position="1605"/>
    </location>
</feature>
<dbReference type="PROSITE" id="PS50082">
    <property type="entry name" value="WD_REPEATS_2"/>
    <property type="match status" value="1"/>
</dbReference>
<feature type="region of interest" description="Disordered" evidence="4">
    <location>
        <begin position="988"/>
        <end position="1035"/>
    </location>
</feature>
<dbReference type="Pfam" id="PF24780">
    <property type="entry name" value="WD40_MABP1-WDR62_1st"/>
    <property type="match status" value="1"/>
</dbReference>
<dbReference type="InterPro" id="IPR056162">
    <property type="entry name" value="WD40_MABP1-WDR62_2nd"/>
</dbReference>
<dbReference type="InterPro" id="IPR015943">
    <property type="entry name" value="WD40/YVTN_repeat-like_dom_sf"/>
</dbReference>
<evidence type="ECO:0000256" key="2">
    <source>
        <dbReference type="ARBA" id="ARBA00022737"/>
    </source>
</evidence>
<feature type="region of interest" description="Disordered" evidence="4">
    <location>
        <begin position="1321"/>
        <end position="1340"/>
    </location>
</feature>
<name>A0AAE0SUY9_9BIVA</name>
<reference evidence="7" key="1">
    <citation type="journal article" date="2021" name="Genome Biol. Evol.">
        <title>A High-Quality Reference Genome for a Parasitic Bivalve with Doubly Uniparental Inheritance (Bivalvia: Unionida).</title>
        <authorList>
            <person name="Smith C.H."/>
        </authorList>
    </citation>
    <scope>NUCLEOTIDE SEQUENCE</scope>
    <source>
        <strain evidence="7">CHS0354</strain>
    </source>
</reference>
<dbReference type="SUPFAM" id="SSF50978">
    <property type="entry name" value="WD40 repeat-like"/>
    <property type="match status" value="2"/>
</dbReference>
<feature type="compositionally biased region" description="Basic and acidic residues" evidence="4">
    <location>
        <begin position="1517"/>
        <end position="1527"/>
    </location>
</feature>
<protein>
    <recommendedName>
        <fullName evidence="9">Mitogen-activated protein kinase-binding protein 1</fullName>
    </recommendedName>
</protein>
<feature type="compositionally biased region" description="Basic and acidic residues" evidence="4">
    <location>
        <begin position="1321"/>
        <end position="1330"/>
    </location>
</feature>
<dbReference type="Proteomes" id="UP001195483">
    <property type="component" value="Unassembled WGS sequence"/>
</dbReference>
<dbReference type="PANTHER" id="PTHR44813:SF1">
    <property type="entry name" value="MITOGEN-ACTIVATED PROTEIN KINASE-BINDING PROTEIN 1"/>
    <property type="match status" value="1"/>
</dbReference>
<dbReference type="GO" id="GO:0005737">
    <property type="term" value="C:cytoplasm"/>
    <property type="evidence" value="ECO:0007669"/>
    <property type="project" value="TreeGrafter"/>
</dbReference>
<feature type="compositionally biased region" description="Polar residues" evidence="4">
    <location>
        <begin position="1391"/>
        <end position="1423"/>
    </location>
</feature>
<evidence type="ECO:0000256" key="1">
    <source>
        <dbReference type="ARBA" id="ARBA00022574"/>
    </source>
</evidence>
<accession>A0AAE0SUY9</accession>
<evidence type="ECO:0000256" key="4">
    <source>
        <dbReference type="SAM" id="MobiDB-lite"/>
    </source>
</evidence>
<feature type="compositionally biased region" description="Low complexity" evidence="4">
    <location>
        <begin position="1529"/>
        <end position="1544"/>
    </location>
</feature>
<evidence type="ECO:0000313" key="8">
    <source>
        <dbReference type="Proteomes" id="UP001195483"/>
    </source>
</evidence>
<feature type="compositionally biased region" description="Polar residues" evidence="4">
    <location>
        <begin position="1270"/>
        <end position="1293"/>
    </location>
</feature>
<evidence type="ECO:0000259" key="6">
    <source>
        <dbReference type="Pfam" id="PF24782"/>
    </source>
</evidence>
<dbReference type="InterPro" id="IPR055292">
    <property type="entry name" value="MABP1"/>
</dbReference>
<feature type="domain" description="MABP1/WDR62 first WD40" evidence="5">
    <location>
        <begin position="42"/>
        <end position="367"/>
    </location>
</feature>
<feature type="region of interest" description="Disordered" evidence="4">
    <location>
        <begin position="1136"/>
        <end position="1307"/>
    </location>
</feature>
<feature type="region of interest" description="Disordered" evidence="4">
    <location>
        <begin position="807"/>
        <end position="838"/>
    </location>
</feature>
<reference evidence="7" key="2">
    <citation type="journal article" date="2021" name="Genome Biol. Evol.">
        <title>Developing a high-quality reference genome for a parasitic bivalve with doubly uniparental inheritance (Bivalvia: Unionida).</title>
        <authorList>
            <person name="Smith C.H."/>
        </authorList>
    </citation>
    <scope>NUCLEOTIDE SEQUENCE</scope>
    <source>
        <strain evidence="7">CHS0354</strain>
        <tissue evidence="7">Mantle</tissue>
    </source>
</reference>
<feature type="compositionally biased region" description="Low complexity" evidence="4">
    <location>
        <begin position="1837"/>
        <end position="1846"/>
    </location>
</feature>
<feature type="region of interest" description="Disordered" evidence="4">
    <location>
        <begin position="1386"/>
        <end position="1552"/>
    </location>
</feature>
<reference evidence="7" key="3">
    <citation type="submission" date="2023-05" db="EMBL/GenBank/DDBJ databases">
        <authorList>
            <person name="Smith C.H."/>
        </authorList>
    </citation>
    <scope>NUCLEOTIDE SEQUENCE</scope>
    <source>
        <strain evidence="7">CHS0354</strain>
        <tissue evidence="7">Mantle</tissue>
    </source>
</reference>
<feature type="compositionally biased region" description="Low complexity" evidence="4">
    <location>
        <begin position="820"/>
        <end position="834"/>
    </location>
</feature>
<dbReference type="InterPro" id="IPR001680">
    <property type="entry name" value="WD40_rpt"/>
</dbReference>
<dbReference type="GO" id="GO:0046330">
    <property type="term" value="P:positive regulation of JNK cascade"/>
    <property type="evidence" value="ECO:0007669"/>
    <property type="project" value="TreeGrafter"/>
</dbReference>
<keyword evidence="2" id="KW-0677">Repeat</keyword>
<evidence type="ECO:0000256" key="3">
    <source>
        <dbReference type="PROSITE-ProRule" id="PRU00221"/>
    </source>
</evidence>
<dbReference type="Pfam" id="PF24782">
    <property type="entry name" value="WD40_MABP1-WDR62_2nd"/>
    <property type="match status" value="1"/>
</dbReference>
<feature type="compositionally biased region" description="Polar residues" evidence="4">
    <location>
        <begin position="1177"/>
        <end position="1191"/>
    </location>
</feature>
<feature type="region of interest" description="Disordered" evidence="4">
    <location>
        <begin position="1762"/>
        <end position="1855"/>
    </location>
</feature>
<feature type="compositionally biased region" description="Basic and acidic residues" evidence="4">
    <location>
        <begin position="1446"/>
        <end position="1464"/>
    </location>
</feature>
<evidence type="ECO:0000313" key="7">
    <source>
        <dbReference type="EMBL" id="KAK3598655.1"/>
    </source>
</evidence>
<feature type="repeat" description="WD" evidence="3">
    <location>
        <begin position="680"/>
        <end position="713"/>
    </location>
</feature>
<keyword evidence="1 3" id="KW-0853">WD repeat</keyword>
<dbReference type="EMBL" id="JAEAOA010001240">
    <property type="protein sequence ID" value="KAK3598655.1"/>
    <property type="molecule type" value="Genomic_DNA"/>
</dbReference>
<feature type="compositionally biased region" description="Acidic residues" evidence="4">
    <location>
        <begin position="999"/>
        <end position="1017"/>
    </location>
</feature>
<feature type="compositionally biased region" description="Polar residues" evidence="4">
    <location>
        <begin position="810"/>
        <end position="819"/>
    </location>
</feature>
<organism evidence="7 8">
    <name type="scientific">Potamilus streckersoni</name>
    <dbReference type="NCBI Taxonomy" id="2493646"/>
    <lineage>
        <taxon>Eukaryota</taxon>
        <taxon>Metazoa</taxon>
        <taxon>Spiralia</taxon>
        <taxon>Lophotrochozoa</taxon>
        <taxon>Mollusca</taxon>
        <taxon>Bivalvia</taxon>
        <taxon>Autobranchia</taxon>
        <taxon>Heteroconchia</taxon>
        <taxon>Palaeoheterodonta</taxon>
        <taxon>Unionida</taxon>
        <taxon>Unionoidea</taxon>
        <taxon>Unionidae</taxon>
        <taxon>Ambleminae</taxon>
        <taxon>Lampsilini</taxon>
        <taxon>Potamilus</taxon>
    </lineage>
</organism>
<feature type="compositionally biased region" description="Low complexity" evidence="4">
    <location>
        <begin position="1294"/>
        <end position="1307"/>
    </location>
</feature>
<feature type="compositionally biased region" description="Polar residues" evidence="4">
    <location>
        <begin position="1762"/>
        <end position="1775"/>
    </location>
</feature>
<dbReference type="SMART" id="SM00320">
    <property type="entry name" value="WD40"/>
    <property type="match status" value="12"/>
</dbReference>
<feature type="domain" description="MABP1/WDR62 second WD40" evidence="6">
    <location>
        <begin position="373"/>
        <end position="713"/>
    </location>
</feature>
<feature type="compositionally biased region" description="Polar residues" evidence="4">
    <location>
        <begin position="1594"/>
        <end position="1605"/>
    </location>
</feature>